<dbReference type="InterPro" id="IPR016828">
    <property type="entry name" value="Alpha-L-arabinofuranosidase"/>
</dbReference>
<dbReference type="Pfam" id="PF04616">
    <property type="entry name" value="Glyco_hydro_43"/>
    <property type="match status" value="1"/>
</dbReference>
<evidence type="ECO:0000256" key="3">
    <source>
        <dbReference type="ARBA" id="ARBA00022801"/>
    </source>
</evidence>
<evidence type="ECO:0000313" key="9">
    <source>
        <dbReference type="Proteomes" id="UP000005475"/>
    </source>
</evidence>
<dbReference type="GO" id="GO:0005975">
    <property type="term" value="P:carbohydrate metabolic process"/>
    <property type="evidence" value="ECO:0007669"/>
    <property type="project" value="InterPro"/>
</dbReference>
<evidence type="ECO:0000256" key="6">
    <source>
        <dbReference type="SAM" id="MobiDB-lite"/>
    </source>
</evidence>
<evidence type="ECO:0000256" key="1">
    <source>
        <dbReference type="ARBA" id="ARBA00009865"/>
    </source>
</evidence>
<dbReference type="PIRSF" id="PIRSF025414">
    <property type="entry name" value="Alpha-L-arabinofuranosidase"/>
    <property type="match status" value="1"/>
</dbReference>
<feature type="chain" id="PRO_5042820074" evidence="7">
    <location>
        <begin position="24"/>
        <end position="373"/>
    </location>
</feature>
<keyword evidence="2 7" id="KW-0732">Signal</keyword>
<dbReference type="GO" id="GO:0004553">
    <property type="term" value="F:hydrolase activity, hydrolyzing O-glycosyl compounds"/>
    <property type="evidence" value="ECO:0007669"/>
    <property type="project" value="InterPro"/>
</dbReference>
<reference evidence="8 9" key="1">
    <citation type="submission" date="2007-03" db="EMBL/GenBank/DDBJ databases">
        <authorList>
            <person name="Fulton L."/>
            <person name="Clifton S."/>
            <person name="Fulton B."/>
            <person name="Xu J."/>
            <person name="Minx P."/>
            <person name="Pepin K.H."/>
            <person name="Johnson M."/>
            <person name="Thiruvilangam P."/>
            <person name="Bhonagiri V."/>
            <person name="Nash W.E."/>
            <person name="Mardis E.R."/>
            <person name="Wilson R.K."/>
        </authorList>
    </citation>
    <scope>NUCLEOTIDE SEQUENCE [LARGE SCALE GENOMIC DNA]</scope>
    <source>
        <strain evidence="9">ATCC 8483 / DSM 1896 / JCM 5824 / BCRC 10623 / CCUG 4943 / NCTC 11153</strain>
    </source>
</reference>
<evidence type="ECO:0000256" key="5">
    <source>
        <dbReference type="RuleBase" id="RU361187"/>
    </source>
</evidence>
<dbReference type="InterPro" id="IPR023296">
    <property type="entry name" value="Glyco_hydro_beta-prop_sf"/>
</dbReference>
<dbReference type="InterPro" id="IPR006710">
    <property type="entry name" value="Glyco_hydro_43"/>
</dbReference>
<evidence type="ECO:0000256" key="7">
    <source>
        <dbReference type="SAM" id="SignalP"/>
    </source>
</evidence>
<organism evidence="8 9">
    <name type="scientific">Bacteroides ovatus (strain ATCC 8483 / DSM 1896 / JCM 5824 / BCRC 10623 / CCUG 4943 / NCTC 11153)</name>
    <dbReference type="NCBI Taxonomy" id="411476"/>
    <lineage>
        <taxon>Bacteria</taxon>
        <taxon>Pseudomonadati</taxon>
        <taxon>Bacteroidota</taxon>
        <taxon>Bacteroidia</taxon>
        <taxon>Bacteroidales</taxon>
        <taxon>Bacteroidaceae</taxon>
        <taxon>Bacteroides</taxon>
    </lineage>
</organism>
<dbReference type="EMBL" id="AAXF02000051">
    <property type="protein sequence ID" value="EDO10702.1"/>
    <property type="molecule type" value="Genomic_DNA"/>
</dbReference>
<comment type="caution">
    <text evidence="8">The sequence shown here is derived from an EMBL/GenBank/DDBJ whole genome shotgun (WGS) entry which is preliminary data.</text>
</comment>
<name>A0AAN3D770_BACO1</name>
<keyword evidence="3 5" id="KW-0378">Hydrolase</keyword>
<dbReference type="Proteomes" id="UP000005475">
    <property type="component" value="Unassembled WGS sequence"/>
</dbReference>
<dbReference type="SUPFAM" id="SSF75005">
    <property type="entry name" value="Arabinanase/levansucrase/invertase"/>
    <property type="match status" value="1"/>
</dbReference>
<sequence length="373" mass="42633">MKNTMKSKLLLLAVLLIIICASCQPKKKTEPEKEAVTGATYTNPLRERGAEPWAVFYEGKYYYTQGSESRIMLWETSDITNLNDSLRKPVWIPTDPSNSHHLWAPEMHRINNKWYIYFAADDGNMDNHQIYVIENEADIPTEGKFVMKGRIPTDKDNNWAIHASTFEHNGQRYMIWCGWQKRRIDSETQCIYIASMENPWTLSSDRVLISKPEYEWECQWVNPDGSKTAYPIHVNEAPHFFQPKNKDKVCIFYSASGSWTPYYCVGLLTADANANLLDPASWKKHPTPVFQQEPENEVFGPGGSSFVSSPDGKECYMLYHARQIPNDAPGAMDSRTPRLQKIEWDKDGMPILGIPDKTGTILPKPSGTKIAEK</sequence>
<feature type="region of interest" description="Disordered" evidence="6">
    <location>
        <begin position="354"/>
        <end position="373"/>
    </location>
</feature>
<dbReference type="CDD" id="cd18820">
    <property type="entry name" value="GH43_LbAraf43-like"/>
    <property type="match status" value="1"/>
</dbReference>
<reference evidence="9" key="2">
    <citation type="submission" date="2007-04" db="EMBL/GenBank/DDBJ databases">
        <title>Draft genome sequence of Bacteroides ovatus (ATCC 8483).</title>
        <authorList>
            <person name="Sudarsanam P."/>
            <person name="Ley R."/>
            <person name="Guruge J."/>
            <person name="Turnbaugh P.J."/>
            <person name="Mahowald M."/>
            <person name="Liep D."/>
            <person name="Gordon J."/>
        </authorList>
    </citation>
    <scope>NUCLEOTIDE SEQUENCE [LARGE SCALE GENOMIC DNA]</scope>
    <source>
        <strain evidence="9">ATCC 8483 / DSM 1896 / JCM 5824 / BCRC 10623 / CCUG 4943 / NCTC 11153</strain>
    </source>
</reference>
<dbReference type="PANTHER" id="PTHR43817">
    <property type="entry name" value="GLYCOSYL HYDROLASE"/>
    <property type="match status" value="1"/>
</dbReference>
<comment type="similarity">
    <text evidence="1 5">Belongs to the glycosyl hydrolase 43 family.</text>
</comment>
<dbReference type="AlphaFoldDB" id="A0AAN3D770"/>
<accession>A0AAN3D770</accession>
<dbReference type="Gene3D" id="2.115.10.20">
    <property type="entry name" value="Glycosyl hydrolase domain, family 43"/>
    <property type="match status" value="1"/>
</dbReference>
<evidence type="ECO:0000256" key="2">
    <source>
        <dbReference type="ARBA" id="ARBA00022729"/>
    </source>
</evidence>
<protein>
    <submittedName>
        <fullName evidence="8">Glycosyl hydrolase, family 43</fullName>
    </submittedName>
</protein>
<gene>
    <name evidence="8" type="ORF">BACOVA_03334</name>
</gene>
<proteinExistence type="inferred from homology"/>
<dbReference type="PANTHER" id="PTHR43817:SF1">
    <property type="entry name" value="HYDROLASE, FAMILY 43, PUTATIVE (AFU_ORTHOLOGUE AFUA_3G01660)-RELATED"/>
    <property type="match status" value="1"/>
</dbReference>
<evidence type="ECO:0000256" key="4">
    <source>
        <dbReference type="ARBA" id="ARBA00023295"/>
    </source>
</evidence>
<evidence type="ECO:0000313" key="8">
    <source>
        <dbReference type="EMBL" id="EDO10702.1"/>
    </source>
</evidence>
<keyword evidence="4 5" id="KW-0326">Glycosidase</keyword>
<feature type="signal peptide" evidence="7">
    <location>
        <begin position="1"/>
        <end position="23"/>
    </location>
</feature>